<evidence type="ECO:0000313" key="2">
    <source>
        <dbReference type="Proteomes" id="UP001549139"/>
    </source>
</evidence>
<dbReference type="EMBL" id="JBEPNZ010000001">
    <property type="protein sequence ID" value="MET3944638.1"/>
    <property type="molecule type" value="Genomic_DNA"/>
</dbReference>
<name>A0ABV2NYG6_9CORY</name>
<dbReference type="InterPro" id="IPR023365">
    <property type="entry name" value="Sortase_dom-sf"/>
</dbReference>
<evidence type="ECO:0000313" key="1">
    <source>
        <dbReference type="EMBL" id="MET3944638.1"/>
    </source>
</evidence>
<reference evidence="1 2" key="1">
    <citation type="submission" date="2024-06" db="EMBL/GenBank/DDBJ databases">
        <title>Sequencing the genomes of 1000 actinobacteria strains.</title>
        <authorList>
            <person name="Klenk H.-P."/>
        </authorList>
    </citation>
    <scope>NUCLEOTIDE SEQUENCE [LARGE SCALE GENOMIC DNA]</scope>
    <source>
        <strain evidence="1 2">DSM 44265</strain>
    </source>
</reference>
<comment type="caution">
    <text evidence="1">The sequence shown here is derived from an EMBL/GenBank/DDBJ whole genome shotgun (WGS) entry which is preliminary data.</text>
</comment>
<dbReference type="Proteomes" id="UP001549139">
    <property type="component" value="Unassembled WGS sequence"/>
</dbReference>
<proteinExistence type="predicted"/>
<dbReference type="Gene3D" id="2.40.260.10">
    <property type="entry name" value="Sortase"/>
    <property type="match status" value="1"/>
</dbReference>
<sequence>MPGNIRVINPMPGARSTAVEPGMEGLITLTTCHPQFSNAERMIIHAVRTDVQPKNPGAGLPAAMKEVR</sequence>
<organism evidence="1 2">
    <name type="scientific">Corynebacterium mucifaciens</name>
    <dbReference type="NCBI Taxonomy" id="57171"/>
    <lineage>
        <taxon>Bacteria</taxon>
        <taxon>Bacillati</taxon>
        <taxon>Actinomycetota</taxon>
        <taxon>Actinomycetes</taxon>
        <taxon>Mycobacteriales</taxon>
        <taxon>Corynebacteriaceae</taxon>
        <taxon>Corynebacterium</taxon>
    </lineage>
</organism>
<keyword evidence="2" id="KW-1185">Reference proteome</keyword>
<protein>
    <submittedName>
        <fullName evidence="1">Sortase (Surface protein transpeptidase)</fullName>
    </submittedName>
</protein>
<accession>A0ABV2NYG6</accession>
<gene>
    <name evidence="1" type="ORF">JOF50_001437</name>
</gene>
<dbReference type="SUPFAM" id="SSF63817">
    <property type="entry name" value="Sortase"/>
    <property type="match status" value="1"/>
</dbReference>